<evidence type="ECO:0000256" key="5">
    <source>
        <dbReference type="ARBA" id="ARBA00023065"/>
    </source>
</evidence>
<dbReference type="InterPro" id="IPR005821">
    <property type="entry name" value="Ion_trans_dom"/>
</dbReference>
<feature type="transmembrane region" description="Helical" evidence="8">
    <location>
        <begin position="849"/>
        <end position="869"/>
    </location>
</feature>
<sequence>MAVDNIKHLPEIQKTIDDLKIHQSNNDRQLTNQYGYIAFNKSKVDSTSRLSQYIRLALTTDAEKVVQFMHQGWCLPTPDLIISVTGGAKHFDMSPRLRNIFQMGLVDAAATTNAWIITTGTNAGVVQEVGEALNNYRYIGNKQGLDIPCIGIASWNYIADNSQLEITNPANSTRIQSYIVRKSPKGKCHLEPNHTHFLLFDDGKDNPSSVLGLRARIEMLSRDPSLAQRSHVHQVAYGFRTENGITSQDLITTQSTHMNTMQLPPIEPIWDTLIPIVMVLLEGGASSLNTVSKALKENTPIVVVKESGRAADFVAYVYEYFSNTNDHAQHQPSDDISIEVQKNHSWISDIKHPISLNELNDLYETIRTHKEFVTIFNFNSEQYNGNLDDAILEAVLNAAKVLTNRNNNYSQTVELKLAMAWNKFDYAKKKILTDTIISKWKKEDLQRALVDALRRGHVDFVELLIELGASPAKLTVDDLERLYVSASIGSSLPCGKKKRRTIATRKDFYKAYLLEEPKLDKDQSTKNLLLGEYGLRDLFIWAIFLDRVDLATYFCSKTWNPLVAPLIAAWIYQRARSSTLNSELKEKYHVTAETFDGYARSIIDHCFDNNKIFAIKLLRGPIATFYNAHPLKRAREANCRKFIASPCVQRYLNNLWFGHINYHLTWIDIRVFLCTLFIPLLPFGSVFLPYVRRSNTSSTTVQPSLSTNFDANTVSTELPNQPFQPRSVQWYQKIGYFYAAPIVRFYYNVIFFILFLGLFSYVYLVDYFPLNIYHETRSGYYNLLVPIPEIMLHICLWSVICEETYQVVHKTLKGNFITDLWNILAIIAIGLYIIGFITRFIVSEAVFTVSKIFMGLDLIVWYIRILHLFAAYERLGPKLEMIFKTIKDLLFFVCFIVIFLLGFSITSWSLINTTSQVNWTYTGDGQLAYVTTSSADNNLKSWQTLRDVINYGVWKIFGQVDPITDTNAYSNVAFVLAIIFVTIANVLLLSLLVALFNVTIQNVTQQSYVLWRYQRFLLVDEYKRRSLLPPPFNIFYYIVMVVRCTYLRISSYRKRHMKVSTHDTVPSIRIDADTDIDSQSELEITDDMKRERAIVSHYWAKTFKSQKKDRNETK</sequence>
<dbReference type="EMBL" id="CAJNOL010001272">
    <property type="protein sequence ID" value="CAF1326475.1"/>
    <property type="molecule type" value="Genomic_DNA"/>
</dbReference>
<dbReference type="Pfam" id="PF00520">
    <property type="entry name" value="Ion_trans"/>
    <property type="match status" value="1"/>
</dbReference>
<evidence type="ECO:0000313" key="14">
    <source>
        <dbReference type="Proteomes" id="UP000663854"/>
    </source>
</evidence>
<evidence type="ECO:0000256" key="7">
    <source>
        <dbReference type="ARBA" id="ARBA00023303"/>
    </source>
</evidence>
<evidence type="ECO:0000256" key="8">
    <source>
        <dbReference type="SAM" id="Phobius"/>
    </source>
</evidence>
<keyword evidence="4 8" id="KW-1133">Transmembrane helix</keyword>
<dbReference type="Pfam" id="PF25508">
    <property type="entry name" value="TRPM2"/>
    <property type="match status" value="1"/>
</dbReference>
<gene>
    <name evidence="13" type="ORF">JXQ802_LOCUS30829</name>
    <name evidence="12" type="ORF">PYM288_LOCUS20291</name>
</gene>
<comment type="subcellular location">
    <subcellularLocation>
        <location evidence="1">Membrane</location>
        <topology evidence="1">Multi-pass membrane protein</topology>
    </subcellularLocation>
</comment>
<dbReference type="GO" id="GO:0005261">
    <property type="term" value="F:monoatomic cation channel activity"/>
    <property type="evidence" value="ECO:0007669"/>
    <property type="project" value="TreeGrafter"/>
</dbReference>
<keyword evidence="6 8" id="KW-0472">Membrane</keyword>
<dbReference type="InterPro" id="IPR041491">
    <property type="entry name" value="TRPM_SLOG"/>
</dbReference>
<comment type="caution">
    <text evidence="12">The sequence shown here is derived from an EMBL/GenBank/DDBJ whole genome shotgun (WGS) entry which is preliminary data.</text>
</comment>
<evidence type="ECO:0000313" key="13">
    <source>
        <dbReference type="EMBL" id="CAF1326475.1"/>
    </source>
</evidence>
<dbReference type="InterPro" id="IPR050927">
    <property type="entry name" value="TRPM"/>
</dbReference>
<dbReference type="Proteomes" id="UP000663854">
    <property type="component" value="Unassembled WGS sequence"/>
</dbReference>
<feature type="transmembrane region" description="Helical" evidence="8">
    <location>
        <begin position="889"/>
        <end position="911"/>
    </location>
</feature>
<feature type="domain" description="Ion transport" evidence="9">
    <location>
        <begin position="750"/>
        <end position="1007"/>
    </location>
</feature>
<keyword evidence="3 8" id="KW-0812">Transmembrane</keyword>
<evidence type="ECO:0000256" key="2">
    <source>
        <dbReference type="ARBA" id="ARBA00022448"/>
    </source>
</evidence>
<feature type="domain" description="TRPM-like" evidence="11">
    <location>
        <begin position="518"/>
        <end position="644"/>
    </location>
</feature>
<organism evidence="12 14">
    <name type="scientific">Rotaria sordida</name>
    <dbReference type="NCBI Taxonomy" id="392033"/>
    <lineage>
        <taxon>Eukaryota</taxon>
        <taxon>Metazoa</taxon>
        <taxon>Spiralia</taxon>
        <taxon>Gnathifera</taxon>
        <taxon>Rotifera</taxon>
        <taxon>Eurotatoria</taxon>
        <taxon>Bdelloidea</taxon>
        <taxon>Philodinida</taxon>
        <taxon>Philodinidae</taxon>
        <taxon>Rotaria</taxon>
    </lineage>
</organism>
<accession>A0A814PZ77</accession>
<keyword evidence="7" id="KW-0407">Ion channel</keyword>
<keyword evidence="5" id="KW-0406">Ion transport</keyword>
<feature type="domain" description="TRPM SLOG" evidence="10">
    <location>
        <begin position="52"/>
        <end position="344"/>
    </location>
</feature>
<dbReference type="PANTHER" id="PTHR13800">
    <property type="entry name" value="TRANSIENT RECEPTOR POTENTIAL CATION CHANNEL, SUBFAMILY M, MEMBER 6"/>
    <property type="match status" value="1"/>
</dbReference>
<dbReference type="Pfam" id="PF18139">
    <property type="entry name" value="LSDAT_euk"/>
    <property type="match status" value="1"/>
</dbReference>
<evidence type="ECO:0000259" key="10">
    <source>
        <dbReference type="Pfam" id="PF18139"/>
    </source>
</evidence>
<evidence type="ECO:0000313" key="12">
    <source>
        <dbReference type="EMBL" id="CAF1113073.1"/>
    </source>
</evidence>
<evidence type="ECO:0000259" key="11">
    <source>
        <dbReference type="Pfam" id="PF25508"/>
    </source>
</evidence>
<proteinExistence type="predicted"/>
<reference evidence="12" key="1">
    <citation type="submission" date="2021-02" db="EMBL/GenBank/DDBJ databases">
        <authorList>
            <person name="Nowell W R."/>
        </authorList>
    </citation>
    <scope>NUCLEOTIDE SEQUENCE</scope>
</reference>
<evidence type="ECO:0000256" key="6">
    <source>
        <dbReference type="ARBA" id="ARBA00023136"/>
    </source>
</evidence>
<dbReference type="EMBL" id="CAJNOH010000731">
    <property type="protein sequence ID" value="CAF1113073.1"/>
    <property type="molecule type" value="Genomic_DNA"/>
</dbReference>
<evidence type="ECO:0000259" key="9">
    <source>
        <dbReference type="Pfam" id="PF00520"/>
    </source>
</evidence>
<keyword evidence="15" id="KW-1185">Reference proteome</keyword>
<feature type="transmembrane region" description="Helical" evidence="8">
    <location>
        <begin position="972"/>
        <end position="996"/>
    </location>
</feature>
<dbReference type="InterPro" id="IPR057366">
    <property type="entry name" value="TRPM-like"/>
</dbReference>
<protein>
    <submittedName>
        <fullName evidence="12">Uncharacterized protein</fullName>
    </submittedName>
</protein>
<feature type="transmembrane region" description="Helical" evidence="8">
    <location>
        <begin position="745"/>
        <end position="768"/>
    </location>
</feature>
<evidence type="ECO:0000313" key="15">
    <source>
        <dbReference type="Proteomes" id="UP000663870"/>
    </source>
</evidence>
<dbReference type="PANTHER" id="PTHR13800:SF1">
    <property type="entry name" value="TRANSIENT RECEPTOR POTENTIAL CATION CHANNEL TRPM"/>
    <property type="match status" value="1"/>
</dbReference>
<dbReference type="GO" id="GO:0030001">
    <property type="term" value="P:metal ion transport"/>
    <property type="evidence" value="ECO:0007669"/>
    <property type="project" value="TreeGrafter"/>
</dbReference>
<keyword evidence="2" id="KW-0813">Transport</keyword>
<evidence type="ECO:0000256" key="1">
    <source>
        <dbReference type="ARBA" id="ARBA00004141"/>
    </source>
</evidence>
<feature type="transmembrane region" description="Helical" evidence="8">
    <location>
        <begin position="671"/>
        <end position="691"/>
    </location>
</feature>
<dbReference type="AlphaFoldDB" id="A0A814PZ77"/>
<feature type="transmembrane region" description="Helical" evidence="8">
    <location>
        <begin position="820"/>
        <end position="842"/>
    </location>
</feature>
<name>A0A814PZ77_9BILA</name>
<evidence type="ECO:0000256" key="3">
    <source>
        <dbReference type="ARBA" id="ARBA00022692"/>
    </source>
</evidence>
<dbReference type="Proteomes" id="UP000663870">
    <property type="component" value="Unassembled WGS sequence"/>
</dbReference>
<feature type="transmembrane region" description="Helical" evidence="8">
    <location>
        <begin position="780"/>
        <end position="800"/>
    </location>
</feature>
<dbReference type="GO" id="GO:0005886">
    <property type="term" value="C:plasma membrane"/>
    <property type="evidence" value="ECO:0007669"/>
    <property type="project" value="TreeGrafter"/>
</dbReference>
<evidence type="ECO:0000256" key="4">
    <source>
        <dbReference type="ARBA" id="ARBA00022989"/>
    </source>
</evidence>